<organism evidence="2 3">
    <name type="scientific">Sorangium cellulosum</name>
    <name type="common">Polyangium cellulosum</name>
    <dbReference type="NCBI Taxonomy" id="56"/>
    <lineage>
        <taxon>Bacteria</taxon>
        <taxon>Pseudomonadati</taxon>
        <taxon>Myxococcota</taxon>
        <taxon>Polyangia</taxon>
        <taxon>Polyangiales</taxon>
        <taxon>Polyangiaceae</taxon>
        <taxon>Sorangium</taxon>
    </lineage>
</organism>
<dbReference type="InterPro" id="IPR011990">
    <property type="entry name" value="TPR-like_helical_dom_sf"/>
</dbReference>
<evidence type="ECO:0000313" key="2">
    <source>
        <dbReference type="EMBL" id="KYF91467.1"/>
    </source>
</evidence>
<dbReference type="Proteomes" id="UP000075635">
    <property type="component" value="Unassembled WGS sequence"/>
</dbReference>
<gene>
    <name evidence="2" type="ORF">BE17_44700</name>
</gene>
<dbReference type="EMBL" id="JEMB01001017">
    <property type="protein sequence ID" value="KYF91467.1"/>
    <property type="molecule type" value="Genomic_DNA"/>
</dbReference>
<accession>A0A150SGH5</accession>
<dbReference type="Gene3D" id="1.25.40.10">
    <property type="entry name" value="Tetratricopeptide repeat domain"/>
    <property type="match status" value="1"/>
</dbReference>
<proteinExistence type="predicted"/>
<dbReference type="SUPFAM" id="SSF48452">
    <property type="entry name" value="TPR-like"/>
    <property type="match status" value="1"/>
</dbReference>
<keyword evidence="1" id="KW-0732">Signal</keyword>
<evidence type="ECO:0000313" key="3">
    <source>
        <dbReference type="Proteomes" id="UP000075635"/>
    </source>
</evidence>
<reference evidence="2 3" key="1">
    <citation type="submission" date="2014-02" db="EMBL/GenBank/DDBJ databases">
        <title>The small core and large imbalanced accessory genome model reveals a collaborative survival strategy of Sorangium cellulosum strains in nature.</title>
        <authorList>
            <person name="Han K."/>
            <person name="Peng R."/>
            <person name="Blom J."/>
            <person name="Li Y.-Z."/>
        </authorList>
    </citation>
    <scope>NUCLEOTIDE SEQUENCE [LARGE SCALE GENOMIC DNA]</scope>
    <source>
        <strain evidence="2 3">So0011-07</strain>
    </source>
</reference>
<feature type="chain" id="PRO_5007568938" evidence="1">
    <location>
        <begin position="33"/>
        <end position="343"/>
    </location>
</feature>
<protein>
    <submittedName>
        <fullName evidence="2">Uncharacterized protein</fullName>
    </submittedName>
</protein>
<evidence type="ECO:0000256" key="1">
    <source>
        <dbReference type="SAM" id="SignalP"/>
    </source>
</evidence>
<name>A0A150SGH5_SORCE</name>
<feature type="signal peptide" evidence="1">
    <location>
        <begin position="1"/>
        <end position="32"/>
    </location>
</feature>
<comment type="caution">
    <text evidence="2">The sequence shown here is derived from an EMBL/GenBank/DDBJ whole genome shotgun (WGS) entry which is preliminary data.</text>
</comment>
<sequence>MNSMGRSLARRATTVCALILSLALLSPAAVRAQSVDPQKALAAQALYEQASVEMDEKKYASACRKLEEVARLVPEGLGAKLTLGECYEALGKLASAWSQYALVEAMAPKVGQLERAERAAARAAALKPKLATLTIEVPEAVASTKGLAITRDGVPIGDAQWGAPLPVDAGGHEIVATAPARKPWTKQVEVVIDGAQVAVAVPPLELEAAAGAAAPAPDAGSERPWQRPAAFVAMGLGAAGLAAGAVLGGLAMAKNGDSNDANHCDAQDRCDPTGISLRRDAVGLGNGSTAAFIVGGVLAAGGVVLLVTAPSTGASSERAGSRPALRATSVALLPGGVALRGVW</sequence>
<dbReference type="AlphaFoldDB" id="A0A150SGH5"/>